<dbReference type="STRING" id="531814.SAMN04487944_101556"/>
<accession>A0A1H9M4P2</accession>
<proteinExistence type="inferred from homology"/>
<name>A0A1H9M4P2_9BACI</name>
<organism evidence="4 5">
    <name type="scientific">Gracilibacillus ureilyticus</name>
    <dbReference type="NCBI Taxonomy" id="531814"/>
    <lineage>
        <taxon>Bacteria</taxon>
        <taxon>Bacillati</taxon>
        <taxon>Bacillota</taxon>
        <taxon>Bacilli</taxon>
        <taxon>Bacillales</taxon>
        <taxon>Bacillaceae</taxon>
        <taxon>Gracilibacillus</taxon>
    </lineage>
</organism>
<dbReference type="Pfam" id="PF00106">
    <property type="entry name" value="adh_short"/>
    <property type="match status" value="1"/>
</dbReference>
<evidence type="ECO:0000313" key="5">
    <source>
        <dbReference type="Proteomes" id="UP000199687"/>
    </source>
</evidence>
<dbReference type="InterPro" id="IPR020904">
    <property type="entry name" value="Sc_DH/Rdtase_CS"/>
</dbReference>
<gene>
    <name evidence="4" type="ORF">SAMN04487944_101556</name>
</gene>
<protein>
    <submittedName>
        <fullName evidence="4">3-oxoacyl-[acyl-carrier protein] reductase</fullName>
    </submittedName>
</protein>
<dbReference type="PRINTS" id="PR00081">
    <property type="entry name" value="GDHRDH"/>
</dbReference>
<dbReference type="Proteomes" id="UP000199687">
    <property type="component" value="Unassembled WGS sequence"/>
</dbReference>
<dbReference type="PANTHER" id="PTHR43115">
    <property type="entry name" value="DEHYDROGENASE/REDUCTASE SDR FAMILY MEMBER 11"/>
    <property type="match status" value="1"/>
</dbReference>
<evidence type="ECO:0000256" key="3">
    <source>
        <dbReference type="RuleBase" id="RU000363"/>
    </source>
</evidence>
<dbReference type="SUPFAM" id="SSF51735">
    <property type="entry name" value="NAD(P)-binding Rossmann-fold domains"/>
    <property type="match status" value="1"/>
</dbReference>
<dbReference type="GO" id="GO:0008206">
    <property type="term" value="P:bile acid metabolic process"/>
    <property type="evidence" value="ECO:0007669"/>
    <property type="project" value="UniProtKB-ARBA"/>
</dbReference>
<dbReference type="FunFam" id="3.40.50.720:FF:000084">
    <property type="entry name" value="Short-chain dehydrogenase reductase"/>
    <property type="match status" value="1"/>
</dbReference>
<dbReference type="EMBL" id="FOGL01000001">
    <property type="protein sequence ID" value="SER18670.1"/>
    <property type="molecule type" value="Genomic_DNA"/>
</dbReference>
<evidence type="ECO:0000256" key="1">
    <source>
        <dbReference type="ARBA" id="ARBA00006484"/>
    </source>
</evidence>
<evidence type="ECO:0000313" key="4">
    <source>
        <dbReference type="EMBL" id="SER18670.1"/>
    </source>
</evidence>
<dbReference type="OrthoDB" id="9775296at2"/>
<dbReference type="AlphaFoldDB" id="A0A1H9M4P2"/>
<evidence type="ECO:0000256" key="2">
    <source>
        <dbReference type="ARBA" id="ARBA00023002"/>
    </source>
</evidence>
<dbReference type="PANTHER" id="PTHR43115:SF4">
    <property type="entry name" value="DEHYDROGENASE_REDUCTASE SDR FAMILY MEMBER 11"/>
    <property type="match status" value="1"/>
</dbReference>
<dbReference type="RefSeq" id="WP_089738706.1">
    <property type="nucleotide sequence ID" value="NZ_FOGL01000001.1"/>
</dbReference>
<dbReference type="InterPro" id="IPR002347">
    <property type="entry name" value="SDR_fam"/>
</dbReference>
<dbReference type="CDD" id="cd05233">
    <property type="entry name" value="SDR_c"/>
    <property type="match status" value="1"/>
</dbReference>
<sequence>MSLQDKVVVIIGASRGIGLATARLLKEHGAKLMLGARNIETIEQEFNDHQKHVCFYIDVTDEASVQKFTEKSLAAFGKIDVLLNSAGVGTFGELIESSTEDFDQMLQVNLRGTYLTCKYYGKVMVEQEDGQILNLSSIAGITPLQGNGGYTASKFGVHGLTKVLQLELRRKGVKVTSVLPGAVDSSFWDNIPLEMDKSSMIPVETVASQLLFLINQPKNVTIDEITIMPPRGIL</sequence>
<reference evidence="4 5" key="1">
    <citation type="submission" date="2016-10" db="EMBL/GenBank/DDBJ databases">
        <authorList>
            <person name="de Groot N.N."/>
        </authorList>
    </citation>
    <scope>NUCLEOTIDE SEQUENCE [LARGE SCALE GENOMIC DNA]</scope>
    <source>
        <strain evidence="4 5">CGMCC 1.7727</strain>
    </source>
</reference>
<keyword evidence="2" id="KW-0560">Oxidoreductase</keyword>
<dbReference type="GO" id="GO:0016491">
    <property type="term" value="F:oxidoreductase activity"/>
    <property type="evidence" value="ECO:0007669"/>
    <property type="project" value="UniProtKB-KW"/>
</dbReference>
<keyword evidence="5" id="KW-1185">Reference proteome</keyword>
<dbReference type="InterPro" id="IPR036291">
    <property type="entry name" value="NAD(P)-bd_dom_sf"/>
</dbReference>
<comment type="similarity">
    <text evidence="1 3">Belongs to the short-chain dehydrogenases/reductases (SDR) family.</text>
</comment>
<dbReference type="PRINTS" id="PR00080">
    <property type="entry name" value="SDRFAMILY"/>
</dbReference>
<dbReference type="Gene3D" id="3.40.50.720">
    <property type="entry name" value="NAD(P)-binding Rossmann-like Domain"/>
    <property type="match status" value="1"/>
</dbReference>
<dbReference type="PROSITE" id="PS00061">
    <property type="entry name" value="ADH_SHORT"/>
    <property type="match status" value="1"/>
</dbReference>